<comment type="caution">
    <text evidence="1">The sequence shown here is derived from an EMBL/GenBank/DDBJ whole genome shotgun (WGS) entry which is preliminary data.</text>
</comment>
<dbReference type="Proteomes" id="UP000828390">
    <property type="component" value="Unassembled WGS sequence"/>
</dbReference>
<reference evidence="1" key="2">
    <citation type="submission" date="2020-11" db="EMBL/GenBank/DDBJ databases">
        <authorList>
            <person name="McCartney M.A."/>
            <person name="Auch B."/>
            <person name="Kono T."/>
            <person name="Mallez S."/>
            <person name="Becker A."/>
            <person name="Gohl D.M."/>
            <person name="Silverstein K.A.T."/>
            <person name="Koren S."/>
            <person name="Bechman K.B."/>
            <person name="Herman A."/>
            <person name="Abrahante J.E."/>
            <person name="Garbe J."/>
        </authorList>
    </citation>
    <scope>NUCLEOTIDE SEQUENCE</scope>
    <source>
        <strain evidence="1">Duluth1</strain>
        <tissue evidence="1">Whole animal</tissue>
    </source>
</reference>
<dbReference type="EMBL" id="JAIWYP010000013">
    <property type="protein sequence ID" value="KAH3716187.1"/>
    <property type="molecule type" value="Genomic_DNA"/>
</dbReference>
<sequence length="54" mass="6366">MQLNLRLMYIRVKVGAVLEDMQLNLQLMLCIRIKVGTVLGYTQLNLRLMLYIRV</sequence>
<protein>
    <submittedName>
        <fullName evidence="1">Uncharacterized protein</fullName>
    </submittedName>
</protein>
<proteinExistence type="predicted"/>
<dbReference type="AlphaFoldDB" id="A0A9D4C2L1"/>
<accession>A0A9D4C2L1</accession>
<organism evidence="1 2">
    <name type="scientific">Dreissena polymorpha</name>
    <name type="common">Zebra mussel</name>
    <name type="synonym">Mytilus polymorpha</name>
    <dbReference type="NCBI Taxonomy" id="45954"/>
    <lineage>
        <taxon>Eukaryota</taxon>
        <taxon>Metazoa</taxon>
        <taxon>Spiralia</taxon>
        <taxon>Lophotrochozoa</taxon>
        <taxon>Mollusca</taxon>
        <taxon>Bivalvia</taxon>
        <taxon>Autobranchia</taxon>
        <taxon>Heteroconchia</taxon>
        <taxon>Euheterodonta</taxon>
        <taxon>Imparidentia</taxon>
        <taxon>Neoheterodontei</taxon>
        <taxon>Myida</taxon>
        <taxon>Dreissenoidea</taxon>
        <taxon>Dreissenidae</taxon>
        <taxon>Dreissena</taxon>
    </lineage>
</organism>
<evidence type="ECO:0000313" key="2">
    <source>
        <dbReference type="Proteomes" id="UP000828390"/>
    </source>
</evidence>
<gene>
    <name evidence="1" type="ORF">DPMN_058906</name>
</gene>
<name>A0A9D4C2L1_DREPO</name>
<keyword evidence="2" id="KW-1185">Reference proteome</keyword>
<evidence type="ECO:0000313" key="1">
    <source>
        <dbReference type="EMBL" id="KAH3716187.1"/>
    </source>
</evidence>
<reference evidence="1" key="1">
    <citation type="journal article" date="2019" name="bioRxiv">
        <title>The Genome of the Zebra Mussel, Dreissena polymorpha: A Resource for Invasive Species Research.</title>
        <authorList>
            <person name="McCartney M.A."/>
            <person name="Auch B."/>
            <person name="Kono T."/>
            <person name="Mallez S."/>
            <person name="Zhang Y."/>
            <person name="Obille A."/>
            <person name="Becker A."/>
            <person name="Abrahante J.E."/>
            <person name="Garbe J."/>
            <person name="Badalamenti J.P."/>
            <person name="Herman A."/>
            <person name="Mangelson H."/>
            <person name="Liachko I."/>
            <person name="Sullivan S."/>
            <person name="Sone E.D."/>
            <person name="Koren S."/>
            <person name="Silverstein K.A.T."/>
            <person name="Beckman K.B."/>
            <person name="Gohl D.M."/>
        </authorList>
    </citation>
    <scope>NUCLEOTIDE SEQUENCE</scope>
    <source>
        <strain evidence="1">Duluth1</strain>
        <tissue evidence="1">Whole animal</tissue>
    </source>
</reference>